<evidence type="ECO:0000313" key="2">
    <source>
        <dbReference type="EMBL" id="ORZ06254.1"/>
    </source>
</evidence>
<gene>
    <name evidence="2" type="ORF">BCR42DRAFT_427370</name>
</gene>
<dbReference type="AlphaFoldDB" id="A0A1X2HZS3"/>
<dbReference type="Proteomes" id="UP000193560">
    <property type="component" value="Unassembled WGS sequence"/>
</dbReference>
<organism evidence="2 3">
    <name type="scientific">Absidia repens</name>
    <dbReference type="NCBI Taxonomy" id="90262"/>
    <lineage>
        <taxon>Eukaryota</taxon>
        <taxon>Fungi</taxon>
        <taxon>Fungi incertae sedis</taxon>
        <taxon>Mucoromycota</taxon>
        <taxon>Mucoromycotina</taxon>
        <taxon>Mucoromycetes</taxon>
        <taxon>Mucorales</taxon>
        <taxon>Cunninghamellaceae</taxon>
        <taxon>Absidia</taxon>
    </lineage>
</organism>
<evidence type="ECO:0000313" key="3">
    <source>
        <dbReference type="Proteomes" id="UP000193560"/>
    </source>
</evidence>
<name>A0A1X2HZS3_9FUNG</name>
<reference evidence="2 3" key="1">
    <citation type="submission" date="2016-07" db="EMBL/GenBank/DDBJ databases">
        <title>Pervasive Adenine N6-methylation of Active Genes in Fungi.</title>
        <authorList>
            <consortium name="DOE Joint Genome Institute"/>
            <person name="Mondo S.J."/>
            <person name="Dannebaum R.O."/>
            <person name="Kuo R.C."/>
            <person name="Labutti K."/>
            <person name="Haridas S."/>
            <person name="Kuo A."/>
            <person name="Salamov A."/>
            <person name="Ahrendt S.R."/>
            <person name="Lipzen A."/>
            <person name="Sullivan W."/>
            <person name="Andreopoulos W.B."/>
            <person name="Clum A."/>
            <person name="Lindquist E."/>
            <person name="Daum C."/>
            <person name="Ramamoorthy G.K."/>
            <person name="Gryganskyi A."/>
            <person name="Culley D."/>
            <person name="Magnuson J.K."/>
            <person name="James T.Y."/>
            <person name="O'Malley M.A."/>
            <person name="Stajich J.E."/>
            <person name="Spatafora J.W."/>
            <person name="Visel A."/>
            <person name="Grigoriev I.V."/>
        </authorList>
    </citation>
    <scope>NUCLEOTIDE SEQUENCE [LARGE SCALE GENOMIC DNA]</scope>
    <source>
        <strain evidence="2 3">NRRL 1336</strain>
    </source>
</reference>
<accession>A0A1X2HZS3</accession>
<keyword evidence="1" id="KW-0732">Signal</keyword>
<evidence type="ECO:0000256" key="1">
    <source>
        <dbReference type="SAM" id="SignalP"/>
    </source>
</evidence>
<comment type="caution">
    <text evidence="2">The sequence shown here is derived from an EMBL/GenBank/DDBJ whole genome shotgun (WGS) entry which is preliminary data.</text>
</comment>
<dbReference type="OrthoDB" id="10481096at2759"/>
<evidence type="ECO:0008006" key="4">
    <source>
        <dbReference type="Google" id="ProtNLM"/>
    </source>
</evidence>
<proteinExistence type="predicted"/>
<protein>
    <recommendedName>
        <fullName evidence="4">Hydrophobic surface binding protein A-domain-containing protein</fullName>
    </recommendedName>
</protein>
<keyword evidence="3" id="KW-1185">Reference proteome</keyword>
<dbReference type="EMBL" id="MCGE01000040">
    <property type="protein sequence ID" value="ORZ06254.1"/>
    <property type="molecule type" value="Genomic_DNA"/>
</dbReference>
<feature type="signal peptide" evidence="1">
    <location>
        <begin position="1"/>
        <end position="20"/>
    </location>
</feature>
<feature type="chain" id="PRO_5012417003" description="Hydrophobic surface binding protein A-domain-containing protein" evidence="1">
    <location>
        <begin position="21"/>
        <end position="175"/>
    </location>
</feature>
<sequence>MKFNILALSATVFLFNQVFAAPADNHADVEVTDNALEADMIQHGWDKKDTQVLTTFLDTIDRLGDIVGQASLGPAGSEALANFQSETQRLMAEAGYEYRQLSDNRRVLTRVSSQSEFNSKADITGFISNLIKSLNDQLAKLQSALEGLKIPVLPGIVKIISGLLEQLAGLLGGGK</sequence>